<comment type="catalytic activity">
    <reaction evidence="1">
        <text>a beta-D-glucosyl-(1&lt;-&gt;1')-N-acylsphing-4-enine + H2O = an N-acylsphing-4-enine + D-glucose</text>
        <dbReference type="Rhea" id="RHEA:13269"/>
        <dbReference type="ChEBI" id="CHEBI:4167"/>
        <dbReference type="ChEBI" id="CHEBI:15377"/>
        <dbReference type="ChEBI" id="CHEBI:22801"/>
        <dbReference type="ChEBI" id="CHEBI:52639"/>
        <dbReference type="EC" id="3.2.1.45"/>
    </reaction>
    <physiologicalReaction direction="left-to-right" evidence="1">
        <dbReference type="Rhea" id="RHEA:13270"/>
    </physiologicalReaction>
</comment>
<keyword evidence="6" id="KW-0326">Glycosidase</keyword>
<evidence type="ECO:0000256" key="5">
    <source>
        <dbReference type="ARBA" id="ARBA00022801"/>
    </source>
</evidence>
<dbReference type="InterPro" id="IPR013780">
    <property type="entry name" value="Glyco_hydro_b"/>
</dbReference>
<dbReference type="PANTHER" id="PTHR11069">
    <property type="entry name" value="GLUCOSYLCERAMIDASE"/>
    <property type="match status" value="1"/>
</dbReference>
<dbReference type="InterPro" id="IPR033452">
    <property type="entry name" value="GH30_C"/>
</dbReference>
<evidence type="ECO:0000313" key="9">
    <source>
        <dbReference type="EMBL" id="CAJ0563419.1"/>
    </source>
</evidence>
<evidence type="ECO:0000256" key="6">
    <source>
        <dbReference type="RuleBase" id="RU361188"/>
    </source>
</evidence>
<keyword evidence="10" id="KW-1185">Reference proteome</keyword>
<evidence type="ECO:0000256" key="2">
    <source>
        <dbReference type="ARBA" id="ARBA00005382"/>
    </source>
</evidence>
<reference evidence="9" key="1">
    <citation type="submission" date="2023-06" db="EMBL/GenBank/DDBJ databases">
        <authorList>
            <person name="Delattre M."/>
        </authorList>
    </citation>
    <scope>NUCLEOTIDE SEQUENCE</scope>
    <source>
        <strain evidence="9">AF72</strain>
    </source>
</reference>
<dbReference type="PANTHER" id="PTHR11069:SF23">
    <property type="entry name" value="LYSOSOMAL ACID GLUCOSYLCERAMIDASE"/>
    <property type="match status" value="1"/>
</dbReference>
<feature type="domain" description="Glycosyl hydrolase family 30 TIM-barrel" evidence="7">
    <location>
        <begin position="3"/>
        <end position="64"/>
    </location>
</feature>
<feature type="domain" description="Glycosyl hydrolase family 30 beta sandwich" evidence="8">
    <location>
        <begin position="67"/>
        <end position="127"/>
    </location>
</feature>
<dbReference type="GO" id="GO:0004348">
    <property type="term" value="F:glucosylceramidase activity"/>
    <property type="evidence" value="ECO:0007669"/>
    <property type="project" value="UniProtKB-EC"/>
</dbReference>
<keyword evidence="5 6" id="KW-0378">Hydrolase</keyword>
<keyword evidence="4" id="KW-0732">Signal</keyword>
<dbReference type="EC" id="3.2.1.45" evidence="3 6"/>
<evidence type="ECO:0000256" key="3">
    <source>
        <dbReference type="ARBA" id="ARBA00012658"/>
    </source>
</evidence>
<dbReference type="InterPro" id="IPR017853">
    <property type="entry name" value="GH"/>
</dbReference>
<comment type="similarity">
    <text evidence="2 6">Belongs to the glycosyl hydrolase 30 family.</text>
</comment>
<proteinExistence type="inferred from homology"/>
<accession>A0AA36C7T2</accession>
<dbReference type="Pfam" id="PF17189">
    <property type="entry name" value="Glyco_hydro_30C"/>
    <property type="match status" value="1"/>
</dbReference>
<dbReference type="Gene3D" id="3.20.20.80">
    <property type="entry name" value="Glycosidases"/>
    <property type="match status" value="1"/>
</dbReference>
<dbReference type="InterPro" id="IPR033453">
    <property type="entry name" value="Glyco_hydro_30_TIM-barrel"/>
</dbReference>
<dbReference type="GO" id="GO:0016020">
    <property type="term" value="C:membrane"/>
    <property type="evidence" value="ECO:0007669"/>
    <property type="project" value="GOC"/>
</dbReference>
<dbReference type="Pfam" id="PF02055">
    <property type="entry name" value="Glyco_hydro_30"/>
    <property type="match status" value="1"/>
</dbReference>
<name>A0AA36C7T2_9BILA</name>
<comment type="caution">
    <text evidence="9">The sequence shown here is derived from an EMBL/GenBank/DDBJ whole genome shotgun (WGS) entry which is preliminary data.</text>
</comment>
<organism evidence="9 10">
    <name type="scientific">Mesorhabditis spiculigera</name>
    <dbReference type="NCBI Taxonomy" id="96644"/>
    <lineage>
        <taxon>Eukaryota</taxon>
        <taxon>Metazoa</taxon>
        <taxon>Ecdysozoa</taxon>
        <taxon>Nematoda</taxon>
        <taxon>Chromadorea</taxon>
        <taxon>Rhabditida</taxon>
        <taxon>Rhabditina</taxon>
        <taxon>Rhabditomorpha</taxon>
        <taxon>Rhabditoidea</taxon>
        <taxon>Rhabditidae</taxon>
        <taxon>Mesorhabditinae</taxon>
        <taxon>Mesorhabditis</taxon>
    </lineage>
</organism>
<feature type="non-terminal residue" evidence="9">
    <location>
        <position position="149"/>
    </location>
</feature>
<dbReference type="Proteomes" id="UP001177023">
    <property type="component" value="Unassembled WGS sequence"/>
</dbReference>
<evidence type="ECO:0000313" key="10">
    <source>
        <dbReference type="Proteomes" id="UP001177023"/>
    </source>
</evidence>
<evidence type="ECO:0000259" key="8">
    <source>
        <dbReference type="Pfam" id="PF17189"/>
    </source>
</evidence>
<dbReference type="GO" id="GO:0006680">
    <property type="term" value="P:glucosylceramide catabolic process"/>
    <property type="evidence" value="ECO:0007669"/>
    <property type="project" value="TreeGrafter"/>
</dbReference>
<keyword evidence="6" id="KW-0443">Lipid metabolism</keyword>
<evidence type="ECO:0000256" key="1">
    <source>
        <dbReference type="ARBA" id="ARBA00001013"/>
    </source>
</evidence>
<dbReference type="Gene3D" id="2.60.40.1180">
    <property type="entry name" value="Golgi alpha-mannosidase II"/>
    <property type="match status" value="1"/>
</dbReference>
<dbReference type="SUPFAM" id="SSF51445">
    <property type="entry name" value="(Trans)glycosidases"/>
    <property type="match status" value="1"/>
</dbReference>
<evidence type="ECO:0000259" key="7">
    <source>
        <dbReference type="Pfam" id="PF02055"/>
    </source>
</evidence>
<dbReference type="InterPro" id="IPR001139">
    <property type="entry name" value="Glyco_hydro_30"/>
</dbReference>
<sequence>MMSMIENISQWVNGWIDFNMVLDVNGGPSWANSSYDAPIIVNATSQEFYKQPLYYAIAHFSKFIRPGAIKIRLSDNDDLVEIESTAAINQSGQRVMILLNSGLSWIENVTIVDTERPGKFLNLQIGPREFQTIIWDAPLNPEVMATKTD</sequence>
<keyword evidence="6" id="KW-0746">Sphingolipid metabolism</keyword>
<evidence type="ECO:0000256" key="4">
    <source>
        <dbReference type="ARBA" id="ARBA00022729"/>
    </source>
</evidence>
<protein>
    <recommendedName>
        <fullName evidence="3 6">Glucosylceramidase</fullName>
        <ecNumber evidence="3 6">3.2.1.45</ecNumber>
    </recommendedName>
</protein>
<dbReference type="AlphaFoldDB" id="A0AA36C7T2"/>
<dbReference type="EMBL" id="CATQJA010000712">
    <property type="protein sequence ID" value="CAJ0563419.1"/>
    <property type="molecule type" value="Genomic_DNA"/>
</dbReference>
<gene>
    <name evidence="9" type="ORF">MSPICULIGERA_LOCUS2434</name>
</gene>